<dbReference type="PANTHER" id="PTHR43798">
    <property type="entry name" value="MONOACYLGLYCEROL LIPASE"/>
    <property type="match status" value="1"/>
</dbReference>
<keyword evidence="1 3" id="KW-0378">Hydrolase</keyword>
<protein>
    <submittedName>
        <fullName evidence="3">Alpha/beta hydrolase</fullName>
    </submittedName>
</protein>
<dbReference type="PANTHER" id="PTHR43798:SF31">
    <property type="entry name" value="AB HYDROLASE SUPERFAMILY PROTEIN YCLE"/>
    <property type="match status" value="1"/>
</dbReference>
<evidence type="ECO:0000259" key="2">
    <source>
        <dbReference type="Pfam" id="PF00561"/>
    </source>
</evidence>
<sequence>MPFFKHEGIDFNYEIQGEGIPLLFLHGLGDNLEFAFETFNKDEKIQLISMDQRGHGKSGHDSKKLSYDRLASDALALMDYLGIQHFYVGGLSMGAGVALNLAVHETNRVTGLILLRSSATDEPMKKEVIEWFRIVSNYLPKKNGQQLFEQDPIFQSIKDTYPKAIDTFERYFEDKASVHYYKKFIDIPKDSPIKNKSELTNLTIPVLILSNKHDVIHPIEYSLFYERYIENSSYFELTPKTVDAEKHKLEIDTYIKTFIIGIQKTVYKS</sequence>
<gene>
    <name evidence="3" type="ORF">HCJ59_09660</name>
</gene>
<dbReference type="SUPFAM" id="SSF53474">
    <property type="entry name" value="alpha/beta-Hydrolases"/>
    <property type="match status" value="1"/>
</dbReference>
<dbReference type="InterPro" id="IPR050266">
    <property type="entry name" value="AB_hydrolase_sf"/>
</dbReference>
<dbReference type="GO" id="GO:0016787">
    <property type="term" value="F:hydrolase activity"/>
    <property type="evidence" value="ECO:0007669"/>
    <property type="project" value="UniProtKB-KW"/>
</dbReference>
<dbReference type="InterPro" id="IPR029058">
    <property type="entry name" value="AB_hydrolase_fold"/>
</dbReference>
<evidence type="ECO:0000313" key="4">
    <source>
        <dbReference type="Proteomes" id="UP000587800"/>
    </source>
</evidence>
<comment type="caution">
    <text evidence="3">The sequence shown here is derived from an EMBL/GenBank/DDBJ whole genome shotgun (WGS) entry which is preliminary data.</text>
</comment>
<dbReference type="PRINTS" id="PR00111">
    <property type="entry name" value="ABHYDROLASE"/>
</dbReference>
<keyword evidence="4" id="KW-1185">Reference proteome</keyword>
<evidence type="ECO:0000256" key="1">
    <source>
        <dbReference type="ARBA" id="ARBA00022801"/>
    </source>
</evidence>
<reference evidence="3 4" key="1">
    <citation type="submission" date="2020-03" db="EMBL/GenBank/DDBJ databases">
        <title>Soil Listeria distribution.</title>
        <authorList>
            <person name="Liao J."/>
            <person name="Wiedmann M."/>
        </authorList>
    </citation>
    <scope>NUCLEOTIDE SEQUENCE [LARGE SCALE GENOMIC DNA]</scope>
    <source>
        <strain evidence="3 4">FSL L7-1515</strain>
    </source>
</reference>
<dbReference type="EMBL" id="JAASUB010000010">
    <property type="protein sequence ID" value="MBC1510150.1"/>
    <property type="molecule type" value="Genomic_DNA"/>
</dbReference>
<name>A0ABR6SXI5_9LIST</name>
<dbReference type="Pfam" id="PF00561">
    <property type="entry name" value="Abhydrolase_1"/>
    <property type="match status" value="1"/>
</dbReference>
<organism evidence="3 4">
    <name type="scientific">Listeria immobilis</name>
    <dbReference type="NCBI Taxonomy" id="2713502"/>
    <lineage>
        <taxon>Bacteria</taxon>
        <taxon>Bacillati</taxon>
        <taxon>Bacillota</taxon>
        <taxon>Bacilli</taxon>
        <taxon>Bacillales</taxon>
        <taxon>Listeriaceae</taxon>
        <taxon>Listeria</taxon>
    </lineage>
</organism>
<dbReference type="Gene3D" id="3.40.50.1820">
    <property type="entry name" value="alpha/beta hydrolase"/>
    <property type="match status" value="1"/>
</dbReference>
<dbReference type="Proteomes" id="UP000587800">
    <property type="component" value="Unassembled WGS sequence"/>
</dbReference>
<feature type="domain" description="AB hydrolase-1" evidence="2">
    <location>
        <begin position="21"/>
        <end position="233"/>
    </location>
</feature>
<dbReference type="InterPro" id="IPR000073">
    <property type="entry name" value="AB_hydrolase_1"/>
</dbReference>
<evidence type="ECO:0000313" key="3">
    <source>
        <dbReference type="EMBL" id="MBC1510150.1"/>
    </source>
</evidence>
<accession>A0ABR6SXI5</accession>
<dbReference type="RefSeq" id="WP_185346092.1">
    <property type="nucleotide sequence ID" value="NZ_JAASTU010000010.1"/>
</dbReference>
<proteinExistence type="predicted"/>